<gene>
    <name evidence="15" type="primary">LOC109725890</name>
</gene>
<protein>
    <submittedName>
        <fullName evidence="15">Probable inactive receptor kinase At2g26730</fullName>
    </submittedName>
</protein>
<evidence type="ECO:0000259" key="13">
    <source>
        <dbReference type="PROSITE" id="PS50011"/>
    </source>
</evidence>
<reference evidence="15" key="2">
    <citation type="submission" date="2025-08" db="UniProtKB">
        <authorList>
            <consortium name="RefSeq"/>
        </authorList>
    </citation>
    <scope>IDENTIFICATION</scope>
    <source>
        <tissue evidence="15">Leaf</tissue>
    </source>
</reference>
<evidence type="ECO:0000256" key="8">
    <source>
        <dbReference type="ARBA" id="ARBA00023136"/>
    </source>
</evidence>
<evidence type="ECO:0000256" key="4">
    <source>
        <dbReference type="ARBA" id="ARBA00022692"/>
    </source>
</evidence>
<dbReference type="GO" id="GO:0005524">
    <property type="term" value="F:ATP binding"/>
    <property type="evidence" value="ECO:0007669"/>
    <property type="project" value="UniProtKB-UniRule"/>
</dbReference>
<dbReference type="InterPro" id="IPR001245">
    <property type="entry name" value="Ser-Thr/Tyr_kinase_cat_dom"/>
</dbReference>
<dbReference type="Gene3D" id="3.30.200.20">
    <property type="entry name" value="Phosphorylase Kinase, domain 1"/>
    <property type="match status" value="1"/>
</dbReference>
<keyword evidence="15" id="KW-0808">Transferase</keyword>
<comment type="subcellular location">
    <subcellularLocation>
        <location evidence="1">Cell membrane</location>
        <topology evidence="1">Single-pass membrane protein</topology>
    </subcellularLocation>
</comment>
<evidence type="ECO:0000256" key="6">
    <source>
        <dbReference type="ARBA" id="ARBA00022737"/>
    </source>
</evidence>
<feature type="domain" description="Protein kinase" evidence="13">
    <location>
        <begin position="340"/>
        <end position="608"/>
    </location>
</feature>
<evidence type="ECO:0000313" key="14">
    <source>
        <dbReference type="Proteomes" id="UP000515123"/>
    </source>
</evidence>
<proteinExistence type="predicted"/>
<dbReference type="PRINTS" id="PR00019">
    <property type="entry name" value="LEURICHRPT"/>
</dbReference>
<dbReference type="PROSITE" id="PS50011">
    <property type="entry name" value="PROTEIN_KINASE_DOM"/>
    <property type="match status" value="1"/>
</dbReference>
<dbReference type="GeneID" id="109725890"/>
<feature type="region of interest" description="Disordered" evidence="10">
    <location>
        <begin position="608"/>
        <end position="641"/>
    </location>
</feature>
<dbReference type="InterPro" id="IPR017441">
    <property type="entry name" value="Protein_kinase_ATP_BS"/>
</dbReference>
<keyword evidence="9" id="KW-0547">Nucleotide-binding</keyword>
<dbReference type="RefSeq" id="XP_020110877.1">
    <property type="nucleotide sequence ID" value="XM_020255288.1"/>
</dbReference>
<dbReference type="Gene3D" id="3.80.10.10">
    <property type="entry name" value="Ribonuclease Inhibitor"/>
    <property type="match status" value="1"/>
</dbReference>
<dbReference type="PANTHER" id="PTHR48007">
    <property type="entry name" value="LEUCINE-RICH REPEAT RECEPTOR-LIKE PROTEIN KINASE PXC1"/>
    <property type="match status" value="1"/>
</dbReference>
<dbReference type="InterPro" id="IPR011009">
    <property type="entry name" value="Kinase-like_dom_sf"/>
</dbReference>
<evidence type="ECO:0000256" key="2">
    <source>
        <dbReference type="ARBA" id="ARBA00022553"/>
    </source>
</evidence>
<evidence type="ECO:0000256" key="7">
    <source>
        <dbReference type="ARBA" id="ARBA00022989"/>
    </source>
</evidence>
<sequence>MHSTSHITPHHHLPLLLFLLLGSALVGECFGETVAQREHDALTALKLSFGNPLLSANWSGSQCSTNRSTWFGIGCTDNRVTSIALQGLGLSGRIDDPLTLAPLTELALLSLRNNLISGPVLNFSFNLKLASLDLSKNSLTGPISDSLLRLDKLELLQLSDNKLNGSIPPFNQTSLKAFNVSNNNLTGEIPTTTILQSFNQSSYLGNPGLCGEPISISCQSLESANDNNAKNRLGLSSLNYLFIVADFVLFLALSWSLFALYSKTRECKAIANVRKGAGEADKNRDVEANSVQNSIQDSVQERVQNSMQISIQRRVEAAEETRKLTFMKGDGGFDLDNLLKSSAEGLGKGSFGSCYKAALDDGRVIVVKRLRDLRPLTKEEFIQNVSFLGALEHPNLMPLLGYYYSPEEKLLVYNFATKGNLFNRIHRGRGTNRIPFKWSSRLAVAVGVARAVEYLHLNAAAPTVIPHGNLRSPNVLLDEDDVAKVSDYGLILLVAPSLAAQRMAAYRTPEYDQQRKVSKMSDVWSYGCLLLELLTGRSPGPKGVELHHWVHRAVREEWTGEVLDREIATQREAVKGMFDLLKLALSCCEASPEKRPQMGEVVTAVETIKNSMEENDSTDRSSSMDESGSSNGSSRTIRYIR</sequence>
<feature type="transmembrane region" description="Helical" evidence="11">
    <location>
        <begin position="240"/>
        <end position="261"/>
    </location>
</feature>
<keyword evidence="7 11" id="KW-1133">Transmembrane helix</keyword>
<reference evidence="14" key="1">
    <citation type="journal article" date="2015" name="Nat. Genet.">
        <title>The pineapple genome and the evolution of CAM photosynthesis.</title>
        <authorList>
            <person name="Ming R."/>
            <person name="VanBuren R."/>
            <person name="Wai C.M."/>
            <person name="Tang H."/>
            <person name="Schatz M.C."/>
            <person name="Bowers J.E."/>
            <person name="Lyons E."/>
            <person name="Wang M.L."/>
            <person name="Chen J."/>
            <person name="Biggers E."/>
            <person name="Zhang J."/>
            <person name="Huang L."/>
            <person name="Zhang L."/>
            <person name="Miao W."/>
            <person name="Zhang J."/>
            <person name="Ye Z."/>
            <person name="Miao C."/>
            <person name="Lin Z."/>
            <person name="Wang H."/>
            <person name="Zhou H."/>
            <person name="Yim W.C."/>
            <person name="Priest H.D."/>
            <person name="Zheng C."/>
            <person name="Woodhouse M."/>
            <person name="Edger P.P."/>
            <person name="Guyot R."/>
            <person name="Guo H.B."/>
            <person name="Guo H."/>
            <person name="Zheng G."/>
            <person name="Singh R."/>
            <person name="Sharma A."/>
            <person name="Min X."/>
            <person name="Zheng Y."/>
            <person name="Lee H."/>
            <person name="Gurtowski J."/>
            <person name="Sedlazeck F.J."/>
            <person name="Harkess A."/>
            <person name="McKain M.R."/>
            <person name="Liao Z."/>
            <person name="Fang J."/>
            <person name="Liu J."/>
            <person name="Zhang X."/>
            <person name="Zhang Q."/>
            <person name="Hu W."/>
            <person name="Qin Y."/>
            <person name="Wang K."/>
            <person name="Chen L.Y."/>
            <person name="Shirley N."/>
            <person name="Lin Y.R."/>
            <person name="Liu L.Y."/>
            <person name="Hernandez A.G."/>
            <person name="Wright C.L."/>
            <person name="Bulone V."/>
            <person name="Tuskan G.A."/>
            <person name="Heath K."/>
            <person name="Zee F."/>
            <person name="Moore P.H."/>
            <person name="Sunkar R."/>
            <person name="Leebens-Mack J.H."/>
            <person name="Mockler T."/>
            <person name="Bennetzen J.L."/>
            <person name="Freeling M."/>
            <person name="Sankoff D."/>
            <person name="Paterson A.H."/>
            <person name="Zhu X."/>
            <person name="Yang X."/>
            <person name="Smith J.A."/>
            <person name="Cushman J.C."/>
            <person name="Paull R.E."/>
            <person name="Yu Q."/>
        </authorList>
    </citation>
    <scope>NUCLEOTIDE SEQUENCE [LARGE SCALE GENOMIC DNA]</scope>
    <source>
        <strain evidence="14">cv. F153</strain>
    </source>
</reference>
<keyword evidence="9" id="KW-0067">ATP-binding</keyword>
<evidence type="ECO:0000256" key="12">
    <source>
        <dbReference type="SAM" id="SignalP"/>
    </source>
</evidence>
<dbReference type="InterPro" id="IPR000719">
    <property type="entry name" value="Prot_kinase_dom"/>
</dbReference>
<organism evidence="14 15">
    <name type="scientific">Ananas comosus</name>
    <name type="common">Pineapple</name>
    <name type="synonym">Ananas ananas</name>
    <dbReference type="NCBI Taxonomy" id="4615"/>
    <lineage>
        <taxon>Eukaryota</taxon>
        <taxon>Viridiplantae</taxon>
        <taxon>Streptophyta</taxon>
        <taxon>Embryophyta</taxon>
        <taxon>Tracheophyta</taxon>
        <taxon>Spermatophyta</taxon>
        <taxon>Magnoliopsida</taxon>
        <taxon>Liliopsida</taxon>
        <taxon>Poales</taxon>
        <taxon>Bromeliaceae</taxon>
        <taxon>Bromelioideae</taxon>
        <taxon>Ananas</taxon>
    </lineage>
</organism>
<evidence type="ECO:0000256" key="11">
    <source>
        <dbReference type="SAM" id="Phobius"/>
    </source>
</evidence>
<feature type="signal peptide" evidence="12">
    <location>
        <begin position="1"/>
        <end position="31"/>
    </location>
</feature>
<dbReference type="AlphaFoldDB" id="A0A6P5GSS3"/>
<dbReference type="Gramene" id="Aco014721.1.mrna1">
    <property type="protein sequence ID" value="Aco014721.1.mrna1"/>
    <property type="gene ID" value="Aco014721.1.path1"/>
</dbReference>
<dbReference type="Pfam" id="PF07714">
    <property type="entry name" value="PK_Tyr_Ser-Thr"/>
    <property type="match status" value="1"/>
</dbReference>
<evidence type="ECO:0000256" key="5">
    <source>
        <dbReference type="ARBA" id="ARBA00022729"/>
    </source>
</evidence>
<evidence type="ECO:0000256" key="1">
    <source>
        <dbReference type="ARBA" id="ARBA00004162"/>
    </source>
</evidence>
<evidence type="ECO:0000256" key="3">
    <source>
        <dbReference type="ARBA" id="ARBA00022614"/>
    </source>
</evidence>
<name>A0A6P5GSS3_ANACO</name>
<dbReference type="Gene3D" id="1.10.510.10">
    <property type="entry name" value="Transferase(Phosphotransferase) domain 1"/>
    <property type="match status" value="1"/>
</dbReference>
<accession>A0A6P5GSS3</accession>
<dbReference type="InterPro" id="IPR001611">
    <property type="entry name" value="Leu-rich_rpt"/>
</dbReference>
<keyword evidence="2" id="KW-0597">Phosphoprotein</keyword>
<dbReference type="Pfam" id="PF00560">
    <property type="entry name" value="LRR_1"/>
    <property type="match status" value="2"/>
</dbReference>
<dbReference type="PROSITE" id="PS00107">
    <property type="entry name" value="PROTEIN_KINASE_ATP"/>
    <property type="match status" value="1"/>
</dbReference>
<dbReference type="SUPFAM" id="SSF56112">
    <property type="entry name" value="Protein kinase-like (PK-like)"/>
    <property type="match status" value="1"/>
</dbReference>
<keyword evidence="6" id="KW-0677">Repeat</keyword>
<feature type="chain" id="PRO_5027708773" evidence="12">
    <location>
        <begin position="32"/>
        <end position="641"/>
    </location>
</feature>
<dbReference type="InterPro" id="IPR032675">
    <property type="entry name" value="LRR_dom_sf"/>
</dbReference>
<dbReference type="SUPFAM" id="SSF52058">
    <property type="entry name" value="L domain-like"/>
    <property type="match status" value="1"/>
</dbReference>
<keyword evidence="14" id="KW-1185">Reference proteome</keyword>
<keyword evidence="4 11" id="KW-0812">Transmembrane</keyword>
<keyword evidence="5 12" id="KW-0732">Signal</keyword>
<keyword evidence="15" id="KW-0675">Receptor</keyword>
<dbReference type="OrthoDB" id="248923at2759"/>
<dbReference type="GO" id="GO:0004672">
    <property type="term" value="F:protein kinase activity"/>
    <property type="evidence" value="ECO:0007669"/>
    <property type="project" value="InterPro"/>
</dbReference>
<dbReference type="PANTHER" id="PTHR48007:SF43">
    <property type="entry name" value="POLLEN RECEPTOR-LIKE KINASE 4"/>
    <property type="match status" value="1"/>
</dbReference>
<dbReference type="FunFam" id="3.80.10.10:FF:000722">
    <property type="entry name" value="Leucine-rich repeat receptor-like protein kinase"/>
    <property type="match status" value="1"/>
</dbReference>
<feature type="compositionally biased region" description="Low complexity" evidence="10">
    <location>
        <begin position="624"/>
        <end position="641"/>
    </location>
</feature>
<evidence type="ECO:0000313" key="15">
    <source>
        <dbReference type="RefSeq" id="XP_020110877.1"/>
    </source>
</evidence>
<evidence type="ECO:0000256" key="10">
    <source>
        <dbReference type="SAM" id="MobiDB-lite"/>
    </source>
</evidence>
<keyword evidence="8 11" id="KW-0472">Membrane</keyword>
<dbReference type="GO" id="GO:0005886">
    <property type="term" value="C:plasma membrane"/>
    <property type="evidence" value="ECO:0007669"/>
    <property type="project" value="UniProtKB-SubCell"/>
</dbReference>
<dbReference type="Proteomes" id="UP000515123">
    <property type="component" value="Linkage group 20"/>
</dbReference>
<keyword evidence="15" id="KW-0418">Kinase</keyword>
<dbReference type="InterPro" id="IPR046959">
    <property type="entry name" value="PRK1-6/SRF4-like"/>
</dbReference>
<keyword evidence="3" id="KW-0433">Leucine-rich repeat</keyword>
<feature type="binding site" evidence="9">
    <location>
        <position position="368"/>
    </location>
    <ligand>
        <name>ATP</name>
        <dbReference type="ChEBI" id="CHEBI:30616"/>
    </ligand>
</feature>
<evidence type="ECO:0000256" key="9">
    <source>
        <dbReference type="PROSITE-ProRule" id="PRU10141"/>
    </source>
</evidence>